<proteinExistence type="predicted"/>
<dbReference type="PANTHER" id="PTHR30029">
    <property type="entry name" value="STAGE V SPORULATION PROTEIN R"/>
    <property type="match status" value="1"/>
</dbReference>
<dbReference type="STRING" id="862719.AZOLI_0303"/>
<feature type="region of interest" description="Disordered" evidence="1">
    <location>
        <begin position="188"/>
        <end position="209"/>
    </location>
</feature>
<dbReference type="AlphaFoldDB" id="G7Z2T8"/>
<keyword evidence="5" id="KW-1185">Reference proteome</keyword>
<dbReference type="RefSeq" id="WP_014246768.1">
    <property type="nucleotide sequence ID" value="NC_016622.1"/>
</dbReference>
<protein>
    <recommendedName>
        <fullName evidence="6">SpoVR family protein</fullName>
    </recommendedName>
</protein>
<dbReference type="HOGENOM" id="CLU_010179_3_0_5"/>
<dbReference type="InterPro" id="IPR057270">
    <property type="entry name" value="Ycgb-like"/>
</dbReference>
<dbReference type="InterPro" id="IPR007390">
    <property type="entry name" value="Spore_V_R"/>
</dbReference>
<reference evidence="5" key="1">
    <citation type="journal article" date="2011" name="PLoS Genet.">
        <title>Azospirillum genomes reveal transition of bacteria from aquatic to terrestrial environments.</title>
        <authorList>
            <person name="Wisniewski-Dye F."/>
            <person name="Borziak K."/>
            <person name="Khalsa-Moyers G."/>
            <person name="Alexandre G."/>
            <person name="Sukharnikov L.O."/>
            <person name="Wuichet K."/>
            <person name="Hurst G.B."/>
            <person name="McDonald W.H."/>
            <person name="Robertson J.S."/>
            <person name="Barbe V."/>
            <person name="Calteau A."/>
            <person name="Rouy Z."/>
            <person name="Mangenot S."/>
            <person name="Prigent-Combaret C."/>
            <person name="Normand P."/>
            <person name="Boyer M."/>
            <person name="Siguier P."/>
            <person name="Dessaux Y."/>
            <person name="Elmerich C."/>
            <person name="Condemine G."/>
            <person name="Krishnen G."/>
            <person name="Kennedy I."/>
            <person name="Paterson A.H."/>
            <person name="Gonzalez V."/>
            <person name="Mavingui P."/>
            <person name="Zhulin I.B."/>
        </authorList>
    </citation>
    <scope>NUCLEOTIDE SEQUENCE [LARGE SCALE GENOMIC DNA]</scope>
    <source>
        <strain evidence="5">4B</strain>
    </source>
</reference>
<evidence type="ECO:0000259" key="2">
    <source>
        <dbReference type="Pfam" id="PF04293"/>
    </source>
</evidence>
<dbReference type="PANTHER" id="PTHR30029:SF2">
    <property type="entry name" value="STAGE V SPORULATION PROTEIN R"/>
    <property type="match status" value="1"/>
</dbReference>
<dbReference type="InterPro" id="IPR057008">
    <property type="entry name" value="SpoVR-like_C"/>
</dbReference>
<dbReference type="OrthoDB" id="9784270at2"/>
<feature type="domain" description="SpoVR-like C-terminal" evidence="3">
    <location>
        <begin position="446"/>
        <end position="499"/>
    </location>
</feature>
<dbReference type="Pfam" id="PF24755">
    <property type="entry name" value="SpoVR_C"/>
    <property type="match status" value="1"/>
</dbReference>
<dbReference type="InterPro" id="IPR056174">
    <property type="entry name" value="SpoVR_N"/>
</dbReference>
<dbReference type="EMBL" id="FQ311868">
    <property type="protein sequence ID" value="CBS85705.1"/>
    <property type="molecule type" value="Genomic_DNA"/>
</dbReference>
<evidence type="ECO:0000313" key="4">
    <source>
        <dbReference type="EMBL" id="CBS85705.1"/>
    </source>
</evidence>
<sequence length="520" mass="60550">MLQEIKPHEQSSGLIYDGVEWDYDKIKRVYDAIEHIALKEMGLDVYPNQIEVITAEQMLDAYSSIGMPLMYKHWSFGKHFARDEMMYRKGYRGLAYEIVINSSPCISYIMEENTMTMQTLVIAHAAFGHNHFFKNNQLFQQWTDAQGILDYLEFAKTYITHCEERYGHAAVERVLDAAHALMSQGVHKYPKKRSDLRTEQRRERERQEYQDQTFNDLWRTVPKPAAGQRPSKSVSERKKLLGLPEENILYFLEKKAPRLEHWQREILRIVRHISQYFYPQKQTKVMNEGCATYVHYQIMSRLHETGQISEGAFLEFLHSHTSVVFQPEFDDKRFSGLNPYALGFAMMQDIARIAEKPTDEDRQWFPDLAGRGDGMAAVREAWANFRDESFVLQYLSPHLMRKLKLFSVRDDAEDPYLLVDHIHNERGYRDIRKKLARQYDLGYLEPDIQIVDVDLAGDRKLILQHRVTNGVLLDESDAKAVLRHIANLWGYEVQLIEVSAISEAILKEHAVTAPSGVGVV</sequence>
<name>G7Z2T8_AZOL4</name>
<evidence type="ECO:0000256" key="1">
    <source>
        <dbReference type="SAM" id="MobiDB-lite"/>
    </source>
</evidence>
<organism evidence="4 5">
    <name type="scientific">Azospirillum lipoferum (strain 4B)</name>
    <dbReference type="NCBI Taxonomy" id="862719"/>
    <lineage>
        <taxon>Bacteria</taxon>
        <taxon>Pseudomonadati</taxon>
        <taxon>Pseudomonadota</taxon>
        <taxon>Alphaproteobacteria</taxon>
        <taxon>Rhodospirillales</taxon>
        <taxon>Azospirillaceae</taxon>
        <taxon>Azospirillum</taxon>
    </lineage>
</organism>
<accession>G7Z2T8</accession>
<feature type="domain" description="SpoVR protein-like N-terminal" evidence="2">
    <location>
        <begin position="20"/>
        <end position="442"/>
    </location>
</feature>
<dbReference type="KEGG" id="ali:AZOLI_0303"/>
<evidence type="ECO:0008006" key="6">
    <source>
        <dbReference type="Google" id="ProtNLM"/>
    </source>
</evidence>
<dbReference type="Pfam" id="PF04293">
    <property type="entry name" value="SpoVR"/>
    <property type="match status" value="1"/>
</dbReference>
<dbReference type="NCBIfam" id="NF008737">
    <property type="entry name" value="PRK11767.1"/>
    <property type="match status" value="1"/>
</dbReference>
<gene>
    <name evidence="4" type="ordered locus">AZOLI_0303</name>
</gene>
<evidence type="ECO:0000313" key="5">
    <source>
        <dbReference type="Proteomes" id="UP000005667"/>
    </source>
</evidence>
<evidence type="ECO:0000259" key="3">
    <source>
        <dbReference type="Pfam" id="PF24755"/>
    </source>
</evidence>
<dbReference type="Proteomes" id="UP000005667">
    <property type="component" value="Chromosome"/>
</dbReference>
<feature type="compositionally biased region" description="Basic and acidic residues" evidence="1">
    <location>
        <begin position="192"/>
        <end position="209"/>
    </location>
</feature>